<dbReference type="Proteomes" id="UP001501570">
    <property type="component" value="Unassembled WGS sequence"/>
</dbReference>
<feature type="domain" description="GFO/IDH/MocA-like oxidoreductase" evidence="2">
    <location>
        <begin position="156"/>
        <end position="268"/>
    </location>
</feature>
<evidence type="ECO:0000313" key="4">
    <source>
        <dbReference type="Proteomes" id="UP001501570"/>
    </source>
</evidence>
<gene>
    <name evidence="3" type="ORF">GCM10023322_10990</name>
</gene>
<dbReference type="InterPro" id="IPR052515">
    <property type="entry name" value="Gfo/Idh/MocA_Oxidoreductase"/>
</dbReference>
<dbReference type="EMBL" id="BAABJQ010000003">
    <property type="protein sequence ID" value="GAA5179914.1"/>
    <property type="molecule type" value="Genomic_DNA"/>
</dbReference>
<dbReference type="Gene3D" id="3.40.50.720">
    <property type="entry name" value="NAD(P)-binding Rossmann-like Domain"/>
    <property type="match status" value="1"/>
</dbReference>
<dbReference type="SUPFAM" id="SSF51735">
    <property type="entry name" value="NAD(P)-binding Rossmann-fold domains"/>
    <property type="match status" value="1"/>
</dbReference>
<dbReference type="SUPFAM" id="SSF55347">
    <property type="entry name" value="Glyceraldehyde-3-phosphate dehydrogenase-like, C-terminal domain"/>
    <property type="match status" value="1"/>
</dbReference>
<dbReference type="RefSeq" id="WP_345626692.1">
    <property type="nucleotide sequence ID" value="NZ_BAABJQ010000003.1"/>
</dbReference>
<accession>A0ABP9RMQ1</accession>
<comment type="caution">
    <text evidence="3">The sequence shown here is derived from an EMBL/GenBank/DDBJ whole genome shotgun (WGS) entry which is preliminary data.</text>
</comment>
<dbReference type="InterPro" id="IPR000683">
    <property type="entry name" value="Gfo/Idh/MocA-like_OxRdtase_N"/>
</dbReference>
<dbReference type="Gene3D" id="3.30.360.10">
    <property type="entry name" value="Dihydrodipicolinate Reductase, domain 2"/>
    <property type="match status" value="1"/>
</dbReference>
<evidence type="ECO:0000259" key="1">
    <source>
        <dbReference type="Pfam" id="PF01408"/>
    </source>
</evidence>
<name>A0ABP9RMQ1_9ACTN</name>
<dbReference type="Pfam" id="PF22725">
    <property type="entry name" value="GFO_IDH_MocA_C3"/>
    <property type="match status" value="1"/>
</dbReference>
<dbReference type="InterPro" id="IPR036291">
    <property type="entry name" value="NAD(P)-bd_dom_sf"/>
</dbReference>
<protein>
    <submittedName>
        <fullName evidence="3">Gfo/Idh/MocA family oxidoreductase</fullName>
    </submittedName>
</protein>
<evidence type="ECO:0000313" key="3">
    <source>
        <dbReference type="EMBL" id="GAA5179914.1"/>
    </source>
</evidence>
<dbReference type="PANTHER" id="PTHR43249:SF1">
    <property type="entry name" value="D-GLUCOSIDE 3-DEHYDROGENASE"/>
    <property type="match status" value="1"/>
</dbReference>
<organism evidence="3 4">
    <name type="scientific">Rugosimonospora acidiphila</name>
    <dbReference type="NCBI Taxonomy" id="556531"/>
    <lineage>
        <taxon>Bacteria</taxon>
        <taxon>Bacillati</taxon>
        <taxon>Actinomycetota</taxon>
        <taxon>Actinomycetes</taxon>
        <taxon>Micromonosporales</taxon>
        <taxon>Micromonosporaceae</taxon>
        <taxon>Rugosimonospora</taxon>
    </lineage>
</organism>
<dbReference type="InterPro" id="IPR055170">
    <property type="entry name" value="GFO_IDH_MocA-like_dom"/>
</dbReference>
<keyword evidence="4" id="KW-1185">Reference proteome</keyword>
<reference evidence="4" key="1">
    <citation type="journal article" date="2019" name="Int. J. Syst. Evol. Microbiol.">
        <title>The Global Catalogue of Microorganisms (GCM) 10K type strain sequencing project: providing services to taxonomists for standard genome sequencing and annotation.</title>
        <authorList>
            <consortium name="The Broad Institute Genomics Platform"/>
            <consortium name="The Broad Institute Genome Sequencing Center for Infectious Disease"/>
            <person name="Wu L."/>
            <person name="Ma J."/>
        </authorList>
    </citation>
    <scope>NUCLEOTIDE SEQUENCE [LARGE SCALE GENOMIC DNA]</scope>
    <source>
        <strain evidence="4">JCM 18304</strain>
    </source>
</reference>
<feature type="domain" description="Gfo/Idh/MocA-like oxidoreductase N-terminal" evidence="1">
    <location>
        <begin position="23"/>
        <end position="130"/>
    </location>
</feature>
<proteinExistence type="predicted"/>
<evidence type="ECO:0000259" key="2">
    <source>
        <dbReference type="Pfam" id="PF22725"/>
    </source>
</evidence>
<sequence>MGEAGRQRAVRAADAGRRQRMTRIAIAGTGNIARIHAESLRALADPVELVAAADIEPERVREFCAAHGVPRAYPDLSSMLAEARPDLVHLCTPPGGHHAQALECLRAGASVLVEKPPTRGLRELEELAAAQGASGPWLATVFQHRFGSGAARLTGAMRDGALGRPLLAICHTTWFRDQSYFDVPWRGRWDTEGGGPTMGHGIHQLDLLTAVLGDWVEVSAHARRQARRTQTEDLSLAHVSFANGAVASVVNSVVSPREESYLRFDFERATVELTHLYGYGDDDWRVTPVPGFEQSVAEAWEAGPSGRASGHGAQFAEVVRCLRAGVAPPVGTDGALRTMRLVAGVYASAFEGRSVRCAELGPDSPFYERMDGSGARWAW</sequence>
<dbReference type="PANTHER" id="PTHR43249">
    <property type="entry name" value="UDP-N-ACETYL-2-AMINO-2-DEOXY-D-GLUCURONATE OXIDASE"/>
    <property type="match status" value="1"/>
</dbReference>
<dbReference type="Pfam" id="PF01408">
    <property type="entry name" value="GFO_IDH_MocA"/>
    <property type="match status" value="1"/>
</dbReference>